<dbReference type="HOGENOM" id="CLU_205850_0_0_9"/>
<dbReference type="STRING" id="189425.PGRAT_25075"/>
<dbReference type="AlphaFoldDB" id="A0A089MDV2"/>
<organism evidence="1 2">
    <name type="scientific">Paenibacillus graminis</name>
    <dbReference type="NCBI Taxonomy" id="189425"/>
    <lineage>
        <taxon>Bacteria</taxon>
        <taxon>Bacillati</taxon>
        <taxon>Bacillota</taxon>
        <taxon>Bacilli</taxon>
        <taxon>Bacillales</taxon>
        <taxon>Paenibacillaceae</taxon>
        <taxon>Paenibacillus</taxon>
    </lineage>
</organism>
<proteinExistence type="predicted"/>
<dbReference type="RefSeq" id="WP_020428128.1">
    <property type="nucleotide sequence ID" value="NZ_CP009287.1"/>
</dbReference>
<dbReference type="EMBL" id="CP009287">
    <property type="protein sequence ID" value="AIQ70540.1"/>
    <property type="molecule type" value="Genomic_DNA"/>
</dbReference>
<name>A0A089MDV2_9BACL</name>
<sequence>MDRENSKIFSKTDKMKMLYEAKAEDVVYSAADADEDDLEAQDRSLEADKRQLHEIMKKE</sequence>
<evidence type="ECO:0000313" key="1">
    <source>
        <dbReference type="EMBL" id="AIQ70540.1"/>
    </source>
</evidence>
<gene>
    <name evidence="1" type="ORF">PGRAT_25075</name>
</gene>
<dbReference type="Proteomes" id="UP000029500">
    <property type="component" value="Chromosome"/>
</dbReference>
<evidence type="ECO:0000313" key="2">
    <source>
        <dbReference type="Proteomes" id="UP000029500"/>
    </source>
</evidence>
<protein>
    <recommendedName>
        <fullName evidence="3">YfhD family protein</fullName>
    </recommendedName>
</protein>
<keyword evidence="2" id="KW-1185">Reference proteome</keyword>
<accession>A0A089MDV2</accession>
<reference evidence="1 2" key="1">
    <citation type="submission" date="2014-08" db="EMBL/GenBank/DDBJ databases">
        <title>Comparative genomics of the Paenibacillus odorifer group.</title>
        <authorList>
            <person name="den Bakker H.C."/>
            <person name="Tsai Y.-C."/>
            <person name="Martin N."/>
            <person name="Korlach J."/>
            <person name="Wiedmann M."/>
        </authorList>
    </citation>
    <scope>NUCLEOTIDE SEQUENCE [LARGE SCALE GENOMIC DNA]</scope>
    <source>
        <strain evidence="1 2">DSM 15220</strain>
    </source>
</reference>
<dbReference type="KEGG" id="pgm:PGRAT_25075"/>
<evidence type="ECO:0008006" key="3">
    <source>
        <dbReference type="Google" id="ProtNLM"/>
    </source>
</evidence>